<dbReference type="AlphaFoldDB" id="A0A820MIX9"/>
<evidence type="ECO:0000313" key="2">
    <source>
        <dbReference type="Proteomes" id="UP000663836"/>
    </source>
</evidence>
<accession>A0A820MIX9</accession>
<reference evidence="1" key="1">
    <citation type="submission" date="2021-02" db="EMBL/GenBank/DDBJ databases">
        <authorList>
            <person name="Nowell W R."/>
        </authorList>
    </citation>
    <scope>NUCLEOTIDE SEQUENCE</scope>
</reference>
<name>A0A820MIX9_9BILA</name>
<feature type="non-terminal residue" evidence="1">
    <location>
        <position position="1"/>
    </location>
</feature>
<protein>
    <submittedName>
        <fullName evidence="1">Uncharacterized protein</fullName>
    </submittedName>
</protein>
<proteinExistence type="predicted"/>
<dbReference type="EMBL" id="CAJOBD010057998">
    <property type="protein sequence ID" value="CAF4373339.1"/>
    <property type="molecule type" value="Genomic_DNA"/>
</dbReference>
<comment type="caution">
    <text evidence="1">The sequence shown here is derived from an EMBL/GenBank/DDBJ whole genome shotgun (WGS) entry which is preliminary data.</text>
</comment>
<evidence type="ECO:0000313" key="1">
    <source>
        <dbReference type="EMBL" id="CAF4373339.1"/>
    </source>
</evidence>
<organism evidence="1 2">
    <name type="scientific">Rotaria sordida</name>
    <dbReference type="NCBI Taxonomy" id="392033"/>
    <lineage>
        <taxon>Eukaryota</taxon>
        <taxon>Metazoa</taxon>
        <taxon>Spiralia</taxon>
        <taxon>Gnathifera</taxon>
        <taxon>Rotifera</taxon>
        <taxon>Eurotatoria</taxon>
        <taxon>Bdelloidea</taxon>
        <taxon>Philodinida</taxon>
        <taxon>Philodinidae</taxon>
        <taxon>Rotaria</taxon>
    </lineage>
</organism>
<dbReference type="Proteomes" id="UP000663836">
    <property type="component" value="Unassembled WGS sequence"/>
</dbReference>
<sequence length="90" mass="10309">TSTDSSSSSSSEIQTLPPQDGYYTITHVYSAIEFYGHSQGREKELDAFYKHLEDIYNNNTNDQSLSVHFFMEGIPCVIQQGDKYHRVIIK</sequence>
<gene>
    <name evidence="1" type="ORF">JBS370_LOCUS42605</name>
</gene>